<dbReference type="RefSeq" id="WP_204119282.1">
    <property type="nucleotide sequence ID" value="NZ_BOLV01000013.1"/>
</dbReference>
<evidence type="ECO:0000256" key="2">
    <source>
        <dbReference type="ARBA" id="ARBA00022823"/>
    </source>
</evidence>
<sequence>MTANFWQEKHQDTITLGLTADAQQTMGKIKFVALPKIGTRLTVGRAFMNVEAEKTVLDLDAPVSGTVVTVNEAAIDDPSLLDEAAHSANWVVTLKA</sequence>
<dbReference type="PANTHER" id="PTHR11715:SF3">
    <property type="entry name" value="GLYCINE CLEAVAGE SYSTEM H PROTEIN-RELATED"/>
    <property type="match status" value="1"/>
</dbReference>
<dbReference type="Pfam" id="PF01597">
    <property type="entry name" value="GCV_H"/>
    <property type="match status" value="1"/>
</dbReference>
<comment type="similarity">
    <text evidence="1">Belongs to the GcvH family.</text>
</comment>
<accession>A0ABW4BHT8</accession>
<evidence type="ECO:0000256" key="1">
    <source>
        <dbReference type="ARBA" id="ARBA00009249"/>
    </source>
</evidence>
<dbReference type="PROSITE" id="PS00189">
    <property type="entry name" value="LIPOYL"/>
    <property type="match status" value="1"/>
</dbReference>
<dbReference type="InterPro" id="IPR002930">
    <property type="entry name" value="GCV_H"/>
</dbReference>
<name>A0ABW4BHT8_9LACO</name>
<evidence type="ECO:0000313" key="5">
    <source>
        <dbReference type="Proteomes" id="UP001597199"/>
    </source>
</evidence>
<feature type="domain" description="Lipoyl-binding" evidence="3">
    <location>
        <begin position="13"/>
        <end position="95"/>
    </location>
</feature>
<gene>
    <name evidence="4" type="ORF">ACFQ41_09590</name>
</gene>
<dbReference type="Gene3D" id="2.40.50.100">
    <property type="match status" value="1"/>
</dbReference>
<protein>
    <submittedName>
        <fullName evidence="4">Glycine cleavage system protein H</fullName>
    </submittedName>
</protein>
<dbReference type="PANTHER" id="PTHR11715">
    <property type="entry name" value="GLYCINE CLEAVAGE SYSTEM H PROTEIN"/>
    <property type="match status" value="1"/>
</dbReference>
<keyword evidence="2" id="KW-0450">Lipoyl</keyword>
<dbReference type="SUPFAM" id="SSF51230">
    <property type="entry name" value="Single hybrid motif"/>
    <property type="match status" value="1"/>
</dbReference>
<dbReference type="InterPro" id="IPR000089">
    <property type="entry name" value="Biotin_lipoyl"/>
</dbReference>
<evidence type="ECO:0000259" key="3">
    <source>
        <dbReference type="PROSITE" id="PS50968"/>
    </source>
</evidence>
<keyword evidence="5" id="KW-1185">Reference proteome</keyword>
<dbReference type="InterPro" id="IPR033753">
    <property type="entry name" value="GCV_H/Fam206"/>
</dbReference>
<dbReference type="InterPro" id="IPR011053">
    <property type="entry name" value="Single_hybrid_motif"/>
</dbReference>
<dbReference type="PROSITE" id="PS50968">
    <property type="entry name" value="BIOTINYL_LIPOYL"/>
    <property type="match status" value="1"/>
</dbReference>
<reference evidence="5" key="1">
    <citation type="journal article" date="2019" name="Int. J. Syst. Evol. Microbiol.">
        <title>The Global Catalogue of Microorganisms (GCM) 10K type strain sequencing project: providing services to taxonomists for standard genome sequencing and annotation.</title>
        <authorList>
            <consortium name="The Broad Institute Genomics Platform"/>
            <consortium name="The Broad Institute Genome Sequencing Center for Infectious Disease"/>
            <person name="Wu L."/>
            <person name="Ma J."/>
        </authorList>
    </citation>
    <scope>NUCLEOTIDE SEQUENCE [LARGE SCALE GENOMIC DNA]</scope>
    <source>
        <strain evidence="5">CCM 9110</strain>
    </source>
</reference>
<proteinExistence type="inferred from homology"/>
<organism evidence="4 5">
    <name type="scientific">Lacticaseibacillus suilingensis</name>
    <dbReference type="NCBI Taxonomy" id="2799577"/>
    <lineage>
        <taxon>Bacteria</taxon>
        <taxon>Bacillati</taxon>
        <taxon>Bacillota</taxon>
        <taxon>Bacilli</taxon>
        <taxon>Lactobacillales</taxon>
        <taxon>Lactobacillaceae</taxon>
        <taxon>Lacticaseibacillus</taxon>
    </lineage>
</organism>
<evidence type="ECO:0000313" key="4">
    <source>
        <dbReference type="EMBL" id="MFD1399556.1"/>
    </source>
</evidence>
<dbReference type="CDD" id="cd06848">
    <property type="entry name" value="GCS_H"/>
    <property type="match status" value="1"/>
</dbReference>
<dbReference type="InterPro" id="IPR003016">
    <property type="entry name" value="2-oxoA_DH_lipoyl-BS"/>
</dbReference>
<comment type="caution">
    <text evidence="4">The sequence shown here is derived from an EMBL/GenBank/DDBJ whole genome shotgun (WGS) entry which is preliminary data.</text>
</comment>
<dbReference type="Proteomes" id="UP001597199">
    <property type="component" value="Unassembled WGS sequence"/>
</dbReference>
<dbReference type="EMBL" id="JBHTOA010000034">
    <property type="protein sequence ID" value="MFD1399556.1"/>
    <property type="molecule type" value="Genomic_DNA"/>
</dbReference>